<comment type="caution">
    <text evidence="2">The sequence shown here is derived from an EMBL/GenBank/DDBJ whole genome shotgun (WGS) entry which is preliminary data.</text>
</comment>
<sequence>MEFSRVRESLEVSDSVLSKHLKVLEEAGYVEVSKAPGASHPHTCIALTSESRRALAGDLPLPLAGWQVLLHVLAERRPDP</sequence>
<gene>
    <name evidence="2" type="ORF">F5983_23685</name>
</gene>
<feature type="domain" description="Winged helix DNA-binding" evidence="1">
    <location>
        <begin position="2"/>
        <end position="55"/>
    </location>
</feature>
<dbReference type="AlphaFoldDB" id="A0A5N5EJZ6"/>
<evidence type="ECO:0000259" key="1">
    <source>
        <dbReference type="Pfam" id="PF13601"/>
    </source>
</evidence>
<dbReference type="PANTHER" id="PTHR37318:SF1">
    <property type="entry name" value="BSL7504 PROTEIN"/>
    <property type="match status" value="1"/>
</dbReference>
<keyword evidence="3" id="KW-1185">Reference proteome</keyword>
<name>A0A5N5EJZ6_9ACTN</name>
<proteinExistence type="predicted"/>
<dbReference type="Gene3D" id="1.10.10.10">
    <property type="entry name" value="Winged helix-like DNA-binding domain superfamily/Winged helix DNA-binding domain"/>
    <property type="match status" value="1"/>
</dbReference>
<protein>
    <submittedName>
        <fullName evidence="2">ArsR family transcriptional regulator</fullName>
    </submittedName>
</protein>
<accession>A0A5N5EJZ6</accession>
<dbReference type="Pfam" id="PF13601">
    <property type="entry name" value="HTH_34"/>
    <property type="match status" value="1"/>
</dbReference>
<dbReference type="EMBL" id="VYUA01000023">
    <property type="protein sequence ID" value="KAB2590131.1"/>
    <property type="molecule type" value="Genomic_DNA"/>
</dbReference>
<reference evidence="2 3" key="1">
    <citation type="submission" date="2019-09" db="EMBL/GenBank/DDBJ databases">
        <authorList>
            <person name="Liu P."/>
        </authorList>
    </citation>
    <scope>NUCLEOTIDE SEQUENCE [LARGE SCALE GENOMIC DNA]</scope>
    <source>
        <strain evidence="2 3">TRM68085</strain>
    </source>
</reference>
<organism evidence="2 3">
    <name type="scientific">Streptomyces arboris</name>
    <dbReference type="NCBI Taxonomy" id="2600619"/>
    <lineage>
        <taxon>Bacteria</taxon>
        <taxon>Bacillati</taxon>
        <taxon>Actinomycetota</taxon>
        <taxon>Actinomycetes</taxon>
        <taxon>Kitasatosporales</taxon>
        <taxon>Streptomycetaceae</taxon>
        <taxon>Streptomyces</taxon>
    </lineage>
</organism>
<dbReference type="Proteomes" id="UP000326907">
    <property type="component" value="Unassembled WGS sequence"/>
</dbReference>
<evidence type="ECO:0000313" key="2">
    <source>
        <dbReference type="EMBL" id="KAB2590131.1"/>
    </source>
</evidence>
<dbReference type="PANTHER" id="PTHR37318">
    <property type="entry name" value="BSL7504 PROTEIN"/>
    <property type="match status" value="1"/>
</dbReference>
<dbReference type="InterPro" id="IPR036388">
    <property type="entry name" value="WH-like_DNA-bd_sf"/>
</dbReference>
<dbReference type="InterPro" id="IPR036390">
    <property type="entry name" value="WH_DNA-bd_sf"/>
</dbReference>
<dbReference type="RefSeq" id="WP_151512102.1">
    <property type="nucleotide sequence ID" value="NZ_VYUA01000023.1"/>
</dbReference>
<dbReference type="SUPFAM" id="SSF46785">
    <property type="entry name" value="Winged helix' DNA-binding domain"/>
    <property type="match status" value="1"/>
</dbReference>
<evidence type="ECO:0000313" key="3">
    <source>
        <dbReference type="Proteomes" id="UP000326907"/>
    </source>
</evidence>
<dbReference type="InterPro" id="IPR027395">
    <property type="entry name" value="WH_DNA-bd_dom"/>
</dbReference>